<dbReference type="GO" id="GO:0032259">
    <property type="term" value="P:methylation"/>
    <property type="evidence" value="ECO:0007669"/>
    <property type="project" value="UniProtKB-KW"/>
</dbReference>
<name>A0ABS0HQ71_9HYPH</name>
<dbReference type="Pfam" id="PF13578">
    <property type="entry name" value="Methyltransf_24"/>
    <property type="match status" value="1"/>
</dbReference>
<gene>
    <name evidence="1" type="ORF">I2H36_04810</name>
</gene>
<reference evidence="1 2" key="1">
    <citation type="submission" date="2020-11" db="EMBL/GenBank/DDBJ databases">
        <authorList>
            <person name="Kim M.K."/>
        </authorList>
    </citation>
    <scope>NUCLEOTIDE SEQUENCE [LARGE SCALE GENOMIC DNA]</scope>
    <source>
        <strain evidence="1 2">BT290</strain>
    </source>
</reference>
<keyword evidence="1" id="KW-0489">Methyltransferase</keyword>
<sequence>MALDDIMNLTAEQRDWYHRTFAKWHEVMRPYDGFQPGGLLQRLPVLPADLLAECKVVPRRDDILPDMPKRGRIAEVGTQQGLYADKILAICQPSELHLFDIDLNPLKARTDTNLISTAILHEGDSSTRLAEMPDDYFDWIYLDADHSYSAVKKDTEVARTKVKPGGHIVFNDFTIWSPIELIPYGVPHAVHELMIEHRWPMTHLAFNPLLYCDVALRRPA</sequence>
<organism evidence="1 2">
    <name type="scientific">Microvirga terrestris</name>
    <dbReference type="NCBI Taxonomy" id="2791024"/>
    <lineage>
        <taxon>Bacteria</taxon>
        <taxon>Pseudomonadati</taxon>
        <taxon>Pseudomonadota</taxon>
        <taxon>Alphaproteobacteria</taxon>
        <taxon>Hyphomicrobiales</taxon>
        <taxon>Methylobacteriaceae</taxon>
        <taxon>Microvirga</taxon>
    </lineage>
</organism>
<keyword evidence="1" id="KW-0808">Transferase</keyword>
<protein>
    <submittedName>
        <fullName evidence="1">Class I SAM-dependent methyltransferase</fullName>
    </submittedName>
</protein>
<dbReference type="SUPFAM" id="SSF53335">
    <property type="entry name" value="S-adenosyl-L-methionine-dependent methyltransferases"/>
    <property type="match status" value="1"/>
</dbReference>
<dbReference type="Gene3D" id="3.40.50.150">
    <property type="entry name" value="Vaccinia Virus protein VP39"/>
    <property type="match status" value="1"/>
</dbReference>
<dbReference type="RefSeq" id="WP_196262743.1">
    <property type="nucleotide sequence ID" value="NZ_JADQDN010000002.1"/>
</dbReference>
<accession>A0ABS0HQ71</accession>
<dbReference type="GO" id="GO:0008168">
    <property type="term" value="F:methyltransferase activity"/>
    <property type="evidence" value="ECO:0007669"/>
    <property type="project" value="UniProtKB-KW"/>
</dbReference>
<evidence type="ECO:0000313" key="1">
    <source>
        <dbReference type="EMBL" id="MBF9195350.1"/>
    </source>
</evidence>
<evidence type="ECO:0000313" key="2">
    <source>
        <dbReference type="Proteomes" id="UP000611708"/>
    </source>
</evidence>
<dbReference type="EMBL" id="JADQDN010000002">
    <property type="protein sequence ID" value="MBF9195350.1"/>
    <property type="molecule type" value="Genomic_DNA"/>
</dbReference>
<dbReference type="Proteomes" id="UP000611708">
    <property type="component" value="Unassembled WGS sequence"/>
</dbReference>
<keyword evidence="2" id="KW-1185">Reference proteome</keyword>
<proteinExistence type="predicted"/>
<dbReference type="InterPro" id="IPR029063">
    <property type="entry name" value="SAM-dependent_MTases_sf"/>
</dbReference>
<comment type="caution">
    <text evidence="1">The sequence shown here is derived from an EMBL/GenBank/DDBJ whole genome shotgun (WGS) entry which is preliminary data.</text>
</comment>